<accession>S4PW30</accession>
<reference evidence="2" key="1">
    <citation type="journal article" date="2013" name="BMC Genomics">
        <title>Unscrambling butterfly oogenesis.</title>
        <authorList>
            <person name="Carter J.M."/>
            <person name="Baker S.C."/>
            <person name="Pink R."/>
            <person name="Carter D.R."/>
            <person name="Collins A."/>
            <person name="Tomlin J."/>
            <person name="Gibbs M."/>
            <person name="Breuker C.J."/>
        </authorList>
    </citation>
    <scope>NUCLEOTIDE SEQUENCE</scope>
    <source>
        <tissue evidence="2">Ovary</tissue>
    </source>
</reference>
<dbReference type="EMBL" id="GAIX01007503">
    <property type="protein sequence ID" value="JAA85057.1"/>
    <property type="molecule type" value="Transcribed_RNA"/>
</dbReference>
<feature type="non-terminal residue" evidence="2">
    <location>
        <position position="1"/>
    </location>
</feature>
<reference evidence="2" key="2">
    <citation type="submission" date="2013-05" db="EMBL/GenBank/DDBJ databases">
        <authorList>
            <person name="Carter J.-M."/>
            <person name="Baker S.C."/>
            <person name="Pink R."/>
            <person name="Carter D.R.F."/>
            <person name="Collins A."/>
            <person name="Tomlin J."/>
            <person name="Gibbs M."/>
            <person name="Breuker C.J."/>
        </authorList>
    </citation>
    <scope>NUCLEOTIDE SEQUENCE</scope>
    <source>
        <tissue evidence="2">Ovary</tissue>
    </source>
</reference>
<organism evidence="2">
    <name type="scientific">Pararge aegeria</name>
    <name type="common">speckled wood butterfly</name>
    <dbReference type="NCBI Taxonomy" id="116150"/>
    <lineage>
        <taxon>Eukaryota</taxon>
        <taxon>Metazoa</taxon>
        <taxon>Ecdysozoa</taxon>
        <taxon>Arthropoda</taxon>
        <taxon>Hexapoda</taxon>
        <taxon>Insecta</taxon>
        <taxon>Pterygota</taxon>
        <taxon>Neoptera</taxon>
        <taxon>Endopterygota</taxon>
        <taxon>Lepidoptera</taxon>
        <taxon>Glossata</taxon>
        <taxon>Ditrysia</taxon>
        <taxon>Papilionoidea</taxon>
        <taxon>Nymphalidae</taxon>
        <taxon>Satyrinae</taxon>
        <taxon>Satyrini</taxon>
        <taxon>Parargina</taxon>
        <taxon>Pararge</taxon>
    </lineage>
</organism>
<dbReference type="AlphaFoldDB" id="S4PW30"/>
<sequence length="71" mass="7885">AGRRADGRSNPLRLRGAGSGLRRRSPLAPDAGTAMPYFDDSYLKATLLSCYLARVLYCMQYRAKGTRTEMI</sequence>
<name>S4PW30_9NEOP</name>
<evidence type="ECO:0000313" key="2">
    <source>
        <dbReference type="EMBL" id="JAA85057.1"/>
    </source>
</evidence>
<evidence type="ECO:0000256" key="1">
    <source>
        <dbReference type="SAM" id="MobiDB-lite"/>
    </source>
</evidence>
<feature type="region of interest" description="Disordered" evidence="1">
    <location>
        <begin position="1"/>
        <end position="28"/>
    </location>
</feature>
<proteinExistence type="predicted"/>
<protein>
    <submittedName>
        <fullName evidence="2">Uncharacterized protein</fullName>
    </submittedName>
</protein>